<dbReference type="Pfam" id="PF00289">
    <property type="entry name" value="Biotin_carb_N"/>
    <property type="match status" value="1"/>
</dbReference>
<evidence type="ECO:0000256" key="7">
    <source>
        <dbReference type="ARBA" id="ARBA00022741"/>
    </source>
</evidence>
<dbReference type="Pfam" id="PF02786">
    <property type="entry name" value="CPSase_L_D2"/>
    <property type="match status" value="1"/>
</dbReference>
<dbReference type="SUPFAM" id="SSF56059">
    <property type="entry name" value="Glutathione synthetase ATP-binding domain-like"/>
    <property type="match status" value="1"/>
</dbReference>
<dbReference type="SUPFAM" id="SSF51230">
    <property type="entry name" value="Single hybrid motif"/>
    <property type="match status" value="1"/>
</dbReference>
<feature type="domain" description="Lipoyl-binding" evidence="13">
    <location>
        <begin position="597"/>
        <end position="670"/>
    </location>
</feature>
<dbReference type="InterPro" id="IPR011054">
    <property type="entry name" value="Rudment_hybrid_motif"/>
</dbReference>
<dbReference type="SMART" id="SM00878">
    <property type="entry name" value="Biotin_carb_C"/>
    <property type="match status" value="1"/>
</dbReference>
<feature type="domain" description="Biotin carboxylation" evidence="15">
    <location>
        <begin position="5"/>
        <end position="450"/>
    </location>
</feature>
<evidence type="ECO:0000256" key="11">
    <source>
        <dbReference type="ARBA" id="ARBA00048600"/>
    </source>
</evidence>
<evidence type="ECO:0000256" key="12">
    <source>
        <dbReference type="PROSITE-ProRule" id="PRU00409"/>
    </source>
</evidence>
<dbReference type="InterPro" id="IPR005479">
    <property type="entry name" value="CPAse_ATP-bd"/>
</dbReference>
<dbReference type="AlphaFoldDB" id="A0A4P9J0N7"/>
<evidence type="ECO:0000256" key="1">
    <source>
        <dbReference type="ARBA" id="ARBA00001953"/>
    </source>
</evidence>
<reference evidence="16 17" key="1">
    <citation type="submission" date="2019-05" db="EMBL/GenBank/DDBJ databases">
        <title>Complete genome sequence of Pseudoalteromonas sp. 16-SW-7(T) isolated from the Okhotsk Sea, Russia.</title>
        <authorList>
            <person name="Nguyen T.H."/>
            <person name="Nedashkovskaya O.I."/>
            <person name="Kim S.-G."/>
        </authorList>
    </citation>
    <scope>NUCLEOTIDE SEQUENCE [LARGE SCALE GENOMIC DNA]</scope>
    <source>
        <strain evidence="16 17">16-SW-7</strain>
    </source>
</reference>
<dbReference type="GO" id="GO:0004075">
    <property type="term" value="F:biotin carboxylase activity"/>
    <property type="evidence" value="ECO:0007669"/>
    <property type="project" value="UniProtKB-EC"/>
</dbReference>
<dbReference type="InterPro" id="IPR005481">
    <property type="entry name" value="BC-like_N"/>
</dbReference>
<feature type="domain" description="ATP-grasp" evidence="14">
    <location>
        <begin position="124"/>
        <end position="320"/>
    </location>
</feature>
<comment type="catalytic activity">
    <reaction evidence="11">
        <text>N(6)-biotinyl-L-lysyl-[protein] + hydrogencarbonate + ATP = N(6)-carboxybiotinyl-L-lysyl-[protein] + ADP + phosphate + H(+)</text>
        <dbReference type="Rhea" id="RHEA:13501"/>
        <dbReference type="Rhea" id="RHEA-COMP:10505"/>
        <dbReference type="Rhea" id="RHEA-COMP:10506"/>
        <dbReference type="ChEBI" id="CHEBI:15378"/>
        <dbReference type="ChEBI" id="CHEBI:17544"/>
        <dbReference type="ChEBI" id="CHEBI:30616"/>
        <dbReference type="ChEBI" id="CHEBI:43474"/>
        <dbReference type="ChEBI" id="CHEBI:83144"/>
        <dbReference type="ChEBI" id="CHEBI:83145"/>
        <dbReference type="ChEBI" id="CHEBI:456216"/>
        <dbReference type="EC" id="6.3.4.14"/>
    </reaction>
</comment>
<dbReference type="FunFam" id="3.30.1490.20:FF:000003">
    <property type="entry name" value="acetyl-CoA carboxylase isoform X1"/>
    <property type="match status" value="1"/>
</dbReference>
<dbReference type="InterPro" id="IPR011764">
    <property type="entry name" value="Biotin_carboxylation_dom"/>
</dbReference>
<dbReference type="InterPro" id="IPR000089">
    <property type="entry name" value="Biotin_lipoyl"/>
</dbReference>
<sequence>MKTQRLQKILIANRGEIACRVMRSAKQMGLTTVAVYSDADKHAQHVKMADEAYHIGAAPSKDSYLVADKILQVAKDCGADCIHPGYGFLSENSEFAKACEANNIAFIGPPASSIEAMGSKTRAKEIMAAANVPLVPGYYGDKQYPAFLQSEAEKIGYPVLIKAAFGGGGKGMRVVQKAKDFMSALQGAQREAIAGFGNDLVLLERYVNQPRHVEVQVFADNYGNCVYLGDRDCSLQRRHQKVIEEAPAPGLSDELRKEMGEAAVRCALAINYRGAGTVEFLLCGDEFFFMEMNTRLQVEHPVTEMVTGVDLVNWQINIAGGQTLPLAQSDIQLQGHSFEARIYAEDPANDFIPCSGTIEALHTPLNSEFVRIDTGIAQGDEISPFYDPMIAKLIVHDDNREQALSRLQQALEQFHLAGFSTNIGFLHNLASHPTFKQGAPSTHFIAEQGNSLVAVDESLLQTSQLIAAFAYLESLTNTQNAQNSASPWQQLSGFTLNAPQAIKVPFADLQLSAIKTTAGYSIRHNEHVFNLQGTLNNNLCSVFINGEKHTAHVTTVGNNIVGNSTLSNSTAGNIVTVMNKALQTKFELVDKHYISSHESEALPLAAPLNGTVVKHLIDIGSTITKGDAVVIIEAMKMEYTLNAPHDGILKSYCFGEGELVTHGALLAIVEDTTEEGA</sequence>
<dbReference type="GeneID" id="88775285"/>
<comment type="function">
    <text evidence="2">This protein is a component of the acetyl coenzyme A carboxylase complex; first, biotin carboxylase catalyzes the carboxylation of the carrier protein and then the transcarboxylase transfers the carboxyl group to form malonyl-CoA.</text>
</comment>
<gene>
    <name evidence="16" type="ORF">FFU37_06450</name>
</gene>
<evidence type="ECO:0000256" key="10">
    <source>
        <dbReference type="ARBA" id="ARBA00033786"/>
    </source>
</evidence>
<keyword evidence="9" id="KW-0092">Biotin</keyword>
<comment type="subunit">
    <text evidence="4">Acetyl-CoA carboxylase is a heterohexamer of biotin carboxyl carrier protein, biotin carboxylase and the two subunits of carboxyl transferase in a 2:2 complex.</text>
</comment>
<dbReference type="PROSITE" id="PS50979">
    <property type="entry name" value="BC"/>
    <property type="match status" value="1"/>
</dbReference>
<dbReference type="SUPFAM" id="SSF51246">
    <property type="entry name" value="Rudiment single hybrid motif"/>
    <property type="match status" value="1"/>
</dbReference>
<dbReference type="Gene3D" id="2.40.50.100">
    <property type="match status" value="1"/>
</dbReference>
<proteinExistence type="predicted"/>
<evidence type="ECO:0000313" key="16">
    <source>
        <dbReference type="EMBL" id="QCU74124.1"/>
    </source>
</evidence>
<evidence type="ECO:0000256" key="8">
    <source>
        <dbReference type="ARBA" id="ARBA00022840"/>
    </source>
</evidence>
<dbReference type="InterPro" id="IPR016185">
    <property type="entry name" value="PreATP-grasp_dom_sf"/>
</dbReference>
<dbReference type="Gene3D" id="3.30.470.20">
    <property type="entry name" value="ATP-grasp fold, B domain"/>
    <property type="match status" value="1"/>
</dbReference>
<accession>A0A4P9J0N7</accession>
<evidence type="ECO:0000256" key="3">
    <source>
        <dbReference type="ARBA" id="ARBA00004956"/>
    </source>
</evidence>
<dbReference type="Proteomes" id="UP000310065">
    <property type="component" value="Chromosome L1"/>
</dbReference>
<dbReference type="NCBIfam" id="NF006367">
    <property type="entry name" value="PRK08591.1"/>
    <property type="match status" value="1"/>
</dbReference>
<evidence type="ECO:0000313" key="17">
    <source>
        <dbReference type="Proteomes" id="UP000310065"/>
    </source>
</evidence>
<dbReference type="SUPFAM" id="SSF52440">
    <property type="entry name" value="PreATP-grasp domain"/>
    <property type="match status" value="1"/>
</dbReference>
<dbReference type="PANTHER" id="PTHR18866:SF33">
    <property type="entry name" value="METHYLCROTONOYL-COA CARBOXYLASE SUBUNIT ALPHA, MITOCHONDRIAL-RELATED"/>
    <property type="match status" value="1"/>
</dbReference>
<evidence type="ECO:0000256" key="6">
    <source>
        <dbReference type="ARBA" id="ARBA00022598"/>
    </source>
</evidence>
<dbReference type="PROSITE" id="PS50975">
    <property type="entry name" value="ATP_GRASP"/>
    <property type="match status" value="1"/>
</dbReference>
<dbReference type="InterPro" id="IPR011053">
    <property type="entry name" value="Single_hybrid_motif"/>
</dbReference>
<dbReference type="CDD" id="cd06850">
    <property type="entry name" value="biotinyl_domain"/>
    <property type="match status" value="1"/>
</dbReference>
<dbReference type="PROSITE" id="PS00188">
    <property type="entry name" value="BIOTIN"/>
    <property type="match status" value="1"/>
</dbReference>
<dbReference type="EMBL" id="CP040558">
    <property type="protein sequence ID" value="QCU74124.1"/>
    <property type="molecule type" value="Genomic_DNA"/>
</dbReference>
<keyword evidence="7 12" id="KW-0547">Nucleotide-binding</keyword>
<dbReference type="InterPro" id="IPR011761">
    <property type="entry name" value="ATP-grasp"/>
</dbReference>
<evidence type="ECO:0000256" key="5">
    <source>
        <dbReference type="ARBA" id="ARBA00017242"/>
    </source>
</evidence>
<dbReference type="Gene3D" id="3.30.700.40">
    <property type="match status" value="1"/>
</dbReference>
<keyword evidence="8 12" id="KW-0067">ATP-binding</keyword>
<comment type="pathway">
    <text evidence="3">Lipid metabolism; malonyl-CoA biosynthesis; malonyl-CoA from acetyl-CoA: step 1/1.</text>
</comment>
<comment type="cofactor">
    <cofactor evidence="1">
        <name>biotin</name>
        <dbReference type="ChEBI" id="CHEBI:57586"/>
    </cofactor>
</comment>
<dbReference type="RefSeq" id="WP_138489019.1">
    <property type="nucleotide sequence ID" value="NZ_CP040558.1"/>
</dbReference>
<name>A0A4P9J0N7_9GAMM</name>
<evidence type="ECO:0000256" key="2">
    <source>
        <dbReference type="ARBA" id="ARBA00003761"/>
    </source>
</evidence>
<evidence type="ECO:0000256" key="4">
    <source>
        <dbReference type="ARBA" id="ARBA00011750"/>
    </source>
</evidence>
<dbReference type="PANTHER" id="PTHR18866">
    <property type="entry name" value="CARBOXYLASE:PYRUVATE/ACETYL-COA/PROPIONYL-COA CARBOXYLASE"/>
    <property type="match status" value="1"/>
</dbReference>
<dbReference type="GO" id="GO:0046872">
    <property type="term" value="F:metal ion binding"/>
    <property type="evidence" value="ECO:0007669"/>
    <property type="project" value="InterPro"/>
</dbReference>
<keyword evidence="6" id="KW-0436">Ligase</keyword>
<evidence type="ECO:0000256" key="9">
    <source>
        <dbReference type="ARBA" id="ARBA00023267"/>
    </source>
</evidence>
<dbReference type="PROSITE" id="PS00867">
    <property type="entry name" value="CPSASE_2"/>
    <property type="match status" value="1"/>
</dbReference>
<organism evidence="16 17">
    <name type="scientific">Pseudoalteromonas distincta</name>
    <dbReference type="NCBI Taxonomy" id="77608"/>
    <lineage>
        <taxon>Bacteria</taxon>
        <taxon>Pseudomonadati</taxon>
        <taxon>Pseudomonadota</taxon>
        <taxon>Gammaproteobacteria</taxon>
        <taxon>Alteromonadales</taxon>
        <taxon>Pseudoalteromonadaceae</taxon>
        <taxon>Pseudoalteromonas</taxon>
    </lineage>
</organism>
<dbReference type="PROSITE" id="PS00866">
    <property type="entry name" value="CPSASE_1"/>
    <property type="match status" value="1"/>
</dbReference>
<dbReference type="Pfam" id="PF00364">
    <property type="entry name" value="Biotin_lipoyl"/>
    <property type="match status" value="1"/>
</dbReference>
<dbReference type="InterPro" id="IPR050856">
    <property type="entry name" value="Biotin_carboxylase_complex"/>
</dbReference>
<dbReference type="InterPro" id="IPR001882">
    <property type="entry name" value="Biotin_BS"/>
</dbReference>
<dbReference type="KEGG" id="pdv:FFU37_06450"/>
<dbReference type="GO" id="GO:0005524">
    <property type="term" value="F:ATP binding"/>
    <property type="evidence" value="ECO:0007669"/>
    <property type="project" value="UniProtKB-UniRule"/>
</dbReference>
<dbReference type="PROSITE" id="PS50968">
    <property type="entry name" value="BIOTINYL_LIPOYL"/>
    <property type="match status" value="1"/>
</dbReference>
<evidence type="ECO:0000259" key="13">
    <source>
        <dbReference type="PROSITE" id="PS50968"/>
    </source>
</evidence>
<evidence type="ECO:0000259" key="15">
    <source>
        <dbReference type="PROSITE" id="PS50979"/>
    </source>
</evidence>
<dbReference type="FunFam" id="3.40.50.20:FF:000010">
    <property type="entry name" value="Propionyl-CoA carboxylase subunit alpha"/>
    <property type="match status" value="1"/>
</dbReference>
<dbReference type="FunFam" id="3.30.470.20:FF:000028">
    <property type="entry name" value="Methylcrotonoyl-CoA carboxylase subunit alpha, mitochondrial"/>
    <property type="match status" value="1"/>
</dbReference>
<dbReference type="Pfam" id="PF02785">
    <property type="entry name" value="Biotin_carb_C"/>
    <property type="match status" value="1"/>
</dbReference>
<dbReference type="InterPro" id="IPR005482">
    <property type="entry name" value="Biotin_COase_C"/>
</dbReference>
<protein>
    <recommendedName>
        <fullName evidence="5">Biotin carboxylase</fullName>
    </recommendedName>
    <alternativeName>
        <fullName evidence="10">Acetyl-coenzyme A carboxylase biotin carboxylase subunit A</fullName>
    </alternativeName>
</protein>
<evidence type="ECO:0000259" key="14">
    <source>
        <dbReference type="PROSITE" id="PS50975"/>
    </source>
</evidence>